<feature type="binding site" evidence="5">
    <location>
        <position position="116"/>
    </location>
    <ligand>
        <name>Mg(2+)</name>
        <dbReference type="ChEBI" id="CHEBI:18420"/>
    </ligand>
</feature>
<sequence>MESKKPGLEILKEYKSLSTAAISDALGTFGMIGGCLGISPVIPGLRMAGRAFTVKYVPVGSVKGTVGDYIDDLGPGDVVVLDNNGRTDCTVWGDILTVTAKMKGVEGTVIDGVCRDVPGIREEQYPIFTRGRFMVTGKDRVMVQAMQVPVSVGNVQVKPGDILVGDDSGVVVVPWEIAEGVLSSAQAIEEAENSIVQAVKSGLSLREVREKFGYHKLQAKKMQE</sequence>
<dbReference type="SUPFAM" id="SSF89562">
    <property type="entry name" value="RraA-like"/>
    <property type="match status" value="1"/>
</dbReference>
<dbReference type="GO" id="GO:0046872">
    <property type="term" value="F:metal ion binding"/>
    <property type="evidence" value="ECO:0007669"/>
    <property type="project" value="UniProtKB-KW"/>
</dbReference>
<protein>
    <recommendedName>
        <fullName evidence="2">Putative 4-hydroxy-4-methyl-2-oxoglutarate aldolase</fullName>
    </recommendedName>
    <alternativeName>
        <fullName evidence="3">Regulator of ribonuclease activity homolog</fullName>
    </alternativeName>
    <alternativeName>
        <fullName evidence="4">RraA-like protein</fullName>
    </alternativeName>
</protein>
<dbReference type="InterPro" id="IPR036704">
    <property type="entry name" value="RraA/RraA-like_sf"/>
</dbReference>
<dbReference type="STRING" id="706587.Desti_3245"/>
<dbReference type="Proteomes" id="UP000006055">
    <property type="component" value="Chromosome"/>
</dbReference>
<dbReference type="HOGENOM" id="CLU_072626_3_0_7"/>
<evidence type="ECO:0000313" key="6">
    <source>
        <dbReference type="EMBL" id="AFM25904.1"/>
    </source>
</evidence>
<dbReference type="eggNOG" id="COG0684">
    <property type="taxonomic scope" value="Bacteria"/>
</dbReference>
<dbReference type="Pfam" id="PF03737">
    <property type="entry name" value="RraA-like"/>
    <property type="match status" value="1"/>
</dbReference>
<dbReference type="OrthoDB" id="9805307at2"/>
<proteinExistence type="predicted"/>
<dbReference type="AlphaFoldDB" id="I4C8L3"/>
<evidence type="ECO:0000256" key="3">
    <source>
        <dbReference type="ARBA" id="ARBA00029596"/>
    </source>
</evidence>
<dbReference type="EMBL" id="CP003360">
    <property type="protein sequence ID" value="AFM25904.1"/>
    <property type="molecule type" value="Genomic_DNA"/>
</dbReference>
<dbReference type="PROSITE" id="PS51257">
    <property type="entry name" value="PROKAR_LIPOPROTEIN"/>
    <property type="match status" value="1"/>
</dbReference>
<evidence type="ECO:0000256" key="1">
    <source>
        <dbReference type="ARBA" id="ARBA00001968"/>
    </source>
</evidence>
<dbReference type="Gene3D" id="3.50.30.40">
    <property type="entry name" value="Ribonuclease E inhibitor RraA/RraA-like"/>
    <property type="match status" value="1"/>
</dbReference>
<dbReference type="RefSeq" id="WP_014811039.1">
    <property type="nucleotide sequence ID" value="NC_018025.1"/>
</dbReference>
<feature type="binding site" evidence="5">
    <location>
        <position position="115"/>
    </location>
    <ligand>
        <name>substrate</name>
    </ligand>
</feature>
<organism evidence="6 7">
    <name type="scientific">Desulfomonile tiedjei (strain ATCC 49306 / DSM 6799 / DCB-1)</name>
    <dbReference type="NCBI Taxonomy" id="706587"/>
    <lineage>
        <taxon>Bacteria</taxon>
        <taxon>Pseudomonadati</taxon>
        <taxon>Thermodesulfobacteriota</taxon>
        <taxon>Desulfomonilia</taxon>
        <taxon>Desulfomonilales</taxon>
        <taxon>Desulfomonilaceae</taxon>
        <taxon>Desulfomonile</taxon>
    </lineage>
</organism>
<keyword evidence="6" id="KW-0489">Methyltransferase</keyword>
<comment type="cofactor">
    <cofactor evidence="1">
        <name>a divalent metal cation</name>
        <dbReference type="ChEBI" id="CHEBI:60240"/>
    </cofactor>
</comment>
<dbReference type="InterPro" id="IPR005493">
    <property type="entry name" value="RraA/RraA-like"/>
</dbReference>
<dbReference type="PANTHER" id="PTHR33254:SF4">
    <property type="entry name" value="4-HYDROXY-4-METHYL-2-OXOGLUTARATE ALDOLASE 3-RELATED"/>
    <property type="match status" value="1"/>
</dbReference>
<dbReference type="CDD" id="cd16841">
    <property type="entry name" value="RraA_family"/>
    <property type="match status" value="1"/>
</dbReference>
<keyword evidence="6" id="KW-0808">Transferase</keyword>
<feature type="binding site" evidence="5">
    <location>
        <begin position="93"/>
        <end position="96"/>
    </location>
    <ligand>
        <name>substrate</name>
    </ligand>
</feature>
<keyword evidence="7" id="KW-1185">Reference proteome</keyword>
<evidence type="ECO:0000256" key="4">
    <source>
        <dbReference type="ARBA" id="ARBA00030169"/>
    </source>
</evidence>
<gene>
    <name evidence="6" type="ordered locus">Desti_3245</name>
</gene>
<evidence type="ECO:0000256" key="2">
    <source>
        <dbReference type="ARBA" id="ARBA00016549"/>
    </source>
</evidence>
<dbReference type="KEGG" id="dti:Desti_3245"/>
<reference evidence="7" key="1">
    <citation type="submission" date="2012-06" db="EMBL/GenBank/DDBJ databases">
        <title>Complete sequence of chromosome of Desulfomonile tiedjei DSM 6799.</title>
        <authorList>
            <person name="Lucas S."/>
            <person name="Copeland A."/>
            <person name="Lapidus A."/>
            <person name="Glavina del Rio T."/>
            <person name="Dalin E."/>
            <person name="Tice H."/>
            <person name="Bruce D."/>
            <person name="Goodwin L."/>
            <person name="Pitluck S."/>
            <person name="Peters L."/>
            <person name="Ovchinnikova G."/>
            <person name="Zeytun A."/>
            <person name="Lu M."/>
            <person name="Kyrpides N."/>
            <person name="Mavromatis K."/>
            <person name="Ivanova N."/>
            <person name="Brettin T."/>
            <person name="Detter J.C."/>
            <person name="Han C."/>
            <person name="Larimer F."/>
            <person name="Land M."/>
            <person name="Hauser L."/>
            <person name="Markowitz V."/>
            <person name="Cheng J.-F."/>
            <person name="Hugenholtz P."/>
            <person name="Woyke T."/>
            <person name="Wu D."/>
            <person name="Spring S."/>
            <person name="Schroeder M."/>
            <person name="Brambilla E."/>
            <person name="Klenk H.-P."/>
            <person name="Eisen J.A."/>
        </authorList>
    </citation>
    <scope>NUCLEOTIDE SEQUENCE [LARGE SCALE GENOMIC DNA]</scope>
    <source>
        <strain evidence="7">ATCC 49306 / DSM 6799 / DCB-1</strain>
    </source>
</reference>
<name>I4C8L3_DESTA</name>
<dbReference type="PATRIC" id="fig|706587.4.peg.3692"/>
<accession>I4C8L3</accession>
<evidence type="ECO:0000313" key="7">
    <source>
        <dbReference type="Proteomes" id="UP000006055"/>
    </source>
</evidence>
<comment type="cofactor">
    <cofactor evidence="5">
        <name>Mg(2+)</name>
        <dbReference type="ChEBI" id="CHEBI:18420"/>
    </cofactor>
</comment>
<keyword evidence="5" id="KW-0479">Metal-binding</keyword>
<keyword evidence="5" id="KW-0460">Magnesium</keyword>
<dbReference type="GO" id="GO:0032259">
    <property type="term" value="P:methylation"/>
    <property type="evidence" value="ECO:0007669"/>
    <property type="project" value="UniProtKB-KW"/>
</dbReference>
<evidence type="ECO:0000256" key="5">
    <source>
        <dbReference type="PIRSR" id="PIRSR605493-1"/>
    </source>
</evidence>
<dbReference type="GO" id="GO:0008168">
    <property type="term" value="F:methyltransferase activity"/>
    <property type="evidence" value="ECO:0007669"/>
    <property type="project" value="UniProtKB-KW"/>
</dbReference>
<dbReference type="PANTHER" id="PTHR33254">
    <property type="entry name" value="4-HYDROXY-4-METHYL-2-OXOGLUTARATE ALDOLASE 3-RELATED"/>
    <property type="match status" value="1"/>
</dbReference>